<accession>A0A6J1LAZ2</accession>
<evidence type="ECO:0000256" key="2">
    <source>
        <dbReference type="ARBA" id="ARBA00023180"/>
    </source>
</evidence>
<dbReference type="KEGG" id="dhe:111594735"/>
<keyword evidence="3" id="KW-1185">Reference proteome</keyword>
<evidence type="ECO:0000313" key="3">
    <source>
        <dbReference type="Proteomes" id="UP000504633"/>
    </source>
</evidence>
<dbReference type="OMA" id="SHKEVCF"/>
<dbReference type="GeneID" id="111594735"/>
<evidence type="ECO:0000256" key="1">
    <source>
        <dbReference type="ARBA" id="ARBA00005679"/>
    </source>
</evidence>
<dbReference type="GO" id="GO:0016671">
    <property type="term" value="F:oxidoreductase activity, acting on a sulfur group of donors, disulfide as acceptor"/>
    <property type="evidence" value="ECO:0007669"/>
    <property type="project" value="InterPro"/>
</dbReference>
<gene>
    <name evidence="4" type="primary">LOC111594735</name>
</gene>
<name>A0A6J1LAZ2_DROHY</name>
<dbReference type="AlphaFoldDB" id="A0A6J1LAZ2"/>
<dbReference type="OrthoDB" id="958254at2759"/>
<reference evidence="4" key="1">
    <citation type="submission" date="2025-08" db="UniProtKB">
        <authorList>
            <consortium name="RefSeq"/>
        </authorList>
    </citation>
    <scope>IDENTIFICATION</scope>
    <source>
        <strain evidence="4">15085-1641.00</strain>
        <tissue evidence="4">Whole body</tissue>
    </source>
</reference>
<evidence type="ECO:0000313" key="4">
    <source>
        <dbReference type="RefSeq" id="XP_023163937.2"/>
    </source>
</evidence>
<dbReference type="InterPro" id="IPR004911">
    <property type="entry name" value="Interferon-induced_GILT"/>
</dbReference>
<organism evidence="3 4">
    <name type="scientific">Drosophila hydei</name>
    <name type="common">Fruit fly</name>
    <dbReference type="NCBI Taxonomy" id="7224"/>
    <lineage>
        <taxon>Eukaryota</taxon>
        <taxon>Metazoa</taxon>
        <taxon>Ecdysozoa</taxon>
        <taxon>Arthropoda</taxon>
        <taxon>Hexapoda</taxon>
        <taxon>Insecta</taxon>
        <taxon>Pterygota</taxon>
        <taxon>Neoptera</taxon>
        <taxon>Endopterygota</taxon>
        <taxon>Diptera</taxon>
        <taxon>Brachycera</taxon>
        <taxon>Muscomorpha</taxon>
        <taxon>Ephydroidea</taxon>
        <taxon>Drosophilidae</taxon>
        <taxon>Drosophila</taxon>
    </lineage>
</organism>
<protein>
    <submittedName>
        <fullName evidence="4">GILT-like protein 1</fullName>
    </submittedName>
</protein>
<dbReference type="RefSeq" id="XP_023163937.2">
    <property type="nucleotide sequence ID" value="XM_023308169.2"/>
</dbReference>
<proteinExistence type="inferred from homology"/>
<sequence>MIPTRKRIFILLFLIATLGLLLRILFYPREQLLLKEEPHYQRAPGAPLPVLVTVFYEALCPDSKYFITKQLLPTYKAAAHIMEVQLVPYGKAHTTTDAEGKFIFDCQHGPTECQANMYHACAAEVIDDVLTRLEVVTCMIRDNRNPKDAMQKCTKQYNVENVDLIQKCFDSTHGAELMKLNGDATQALRPPVTFIPTITIDGSQGSQASILKDLLTEVCKFAGSSAQAERICKNR</sequence>
<dbReference type="Proteomes" id="UP000504633">
    <property type="component" value="Unplaced"/>
</dbReference>
<dbReference type="Pfam" id="PF03227">
    <property type="entry name" value="GILT"/>
    <property type="match status" value="1"/>
</dbReference>
<dbReference type="PANTHER" id="PTHR13234:SF71">
    <property type="entry name" value="GAMMA-INTERFERON-INDUCIBLE LYSOSOMAL THIOL REDUCTASE-LIKE PROTEIN"/>
    <property type="match status" value="1"/>
</dbReference>
<comment type="similarity">
    <text evidence="1">Belongs to the GILT family.</text>
</comment>
<keyword evidence="2" id="KW-0325">Glycoprotein</keyword>
<dbReference type="PANTHER" id="PTHR13234">
    <property type="entry name" value="GAMMA-INTERFERON INDUCIBLE LYSOSOMAL THIOL REDUCTASE GILT"/>
    <property type="match status" value="1"/>
</dbReference>